<gene>
    <name evidence="1" type="ORF">ORY91_001918</name>
    <name evidence="2" type="ORF">V9W64_03880</name>
</gene>
<protein>
    <submittedName>
        <fullName evidence="1">Uncharacterized protein</fullName>
    </submittedName>
</protein>
<reference evidence="1" key="1">
    <citation type="submission" date="2022-10" db="EMBL/GenBank/DDBJ databases">
        <authorList>
            <person name="Boutroux M."/>
        </authorList>
    </citation>
    <scope>NUCLEOTIDE SEQUENCE</scope>
    <source>
        <strain evidence="1">51.81</strain>
    </source>
</reference>
<dbReference type="EMBL" id="CP146598">
    <property type="protein sequence ID" value="WWY03882.1"/>
    <property type="molecule type" value="Genomic_DNA"/>
</dbReference>
<proteinExistence type="predicted"/>
<dbReference type="AlphaFoldDB" id="A0A9X4E2L6"/>
<dbReference type="Proteomes" id="UP001149607">
    <property type="component" value="Chromosome"/>
</dbReference>
<reference evidence="2" key="2">
    <citation type="submission" date="2024-02" db="EMBL/GenBank/DDBJ databases">
        <title>Neisseria leonii sp. nov.</title>
        <authorList>
            <person name="Boutroux M."/>
            <person name="Favre-Rochex S."/>
            <person name="Gorgette O."/>
            <person name="Touak G."/>
            <person name="Muhle E."/>
            <person name="Chesneau O."/>
            <person name="Clermont D."/>
            <person name="Rahi P."/>
        </authorList>
    </citation>
    <scope>NUCLEOTIDE SEQUENCE</scope>
    <source>
        <strain evidence="2">51.81</strain>
    </source>
</reference>
<organism evidence="1">
    <name type="scientific">Neisseria leonii</name>
    <dbReference type="NCBI Taxonomy" id="2995413"/>
    <lineage>
        <taxon>Bacteria</taxon>
        <taxon>Pseudomonadati</taxon>
        <taxon>Pseudomonadota</taxon>
        <taxon>Betaproteobacteria</taxon>
        <taxon>Neisseriales</taxon>
        <taxon>Neisseriaceae</taxon>
        <taxon>Neisseria</taxon>
    </lineage>
</organism>
<evidence type="ECO:0000313" key="2">
    <source>
        <dbReference type="EMBL" id="WWY03882.1"/>
    </source>
</evidence>
<evidence type="ECO:0000313" key="1">
    <source>
        <dbReference type="EMBL" id="MDD9328491.1"/>
    </source>
</evidence>
<keyword evidence="3" id="KW-1185">Reference proteome</keyword>
<name>A0A9X4E2L6_9NEIS</name>
<evidence type="ECO:0000313" key="3">
    <source>
        <dbReference type="Proteomes" id="UP001149607"/>
    </source>
</evidence>
<accession>A0A9X4E2L6</accession>
<dbReference type="RefSeq" id="WP_274585562.1">
    <property type="nucleotide sequence ID" value="NZ_CP145811.1"/>
</dbReference>
<sequence length="354" mass="42002">MSDLRLLYFQADQWGCALLKPFDGKRVILAVPYMYGLDQCIEKNLRHYGFDVINLCYDDRDSYYPYFGSRMAALYQKKIRKNQDYKKMLKYSRFRWDIGRKLVSLGGGQAEFALCVRANIYPKAIIRKIREHSAFCVNYQWDSIGRFPDIIDYLPYFDRFFVFDKKDVARYPQHRFTAATNFYFDFPVEQPEQNGGLYFLGGYETTRSSDTKRFLDAARRLKLPLDFHIYCKDRRAEKVLGREGVTYLNRNTVLDFEQNLQKVAACGVVVDFVQFAGYGLSFRFFDAMRFDKKLITNNRTVREYDFYHPDNIFIWDGKNTGGLTEFLQKPYVPLDPAVKQYYSFGSWIWRLFSE</sequence>
<dbReference type="EMBL" id="JAPQFL010000006">
    <property type="protein sequence ID" value="MDD9328491.1"/>
    <property type="molecule type" value="Genomic_DNA"/>
</dbReference>